<evidence type="ECO:0000313" key="4">
    <source>
        <dbReference type="WBParaSite" id="ASIM_0001813901-mRNA-1"/>
    </source>
</evidence>
<gene>
    <name evidence="2" type="ORF">ASIM_LOCUS17542</name>
</gene>
<proteinExistence type="predicted"/>
<feature type="domain" description="PH" evidence="1">
    <location>
        <begin position="1"/>
        <end position="78"/>
    </location>
</feature>
<evidence type="ECO:0000313" key="2">
    <source>
        <dbReference type="EMBL" id="VDK60663.1"/>
    </source>
</evidence>
<dbReference type="Proteomes" id="UP000267096">
    <property type="component" value="Unassembled WGS sequence"/>
</dbReference>
<dbReference type="PROSITE" id="PS50003">
    <property type="entry name" value="PH_DOMAIN"/>
    <property type="match status" value="1"/>
</dbReference>
<reference evidence="2 3" key="2">
    <citation type="submission" date="2018-11" db="EMBL/GenBank/DDBJ databases">
        <authorList>
            <consortium name="Pathogen Informatics"/>
        </authorList>
    </citation>
    <scope>NUCLEOTIDE SEQUENCE [LARGE SCALE GENOMIC DNA]</scope>
</reference>
<organism evidence="4">
    <name type="scientific">Anisakis simplex</name>
    <name type="common">Herring worm</name>
    <dbReference type="NCBI Taxonomy" id="6269"/>
    <lineage>
        <taxon>Eukaryota</taxon>
        <taxon>Metazoa</taxon>
        <taxon>Ecdysozoa</taxon>
        <taxon>Nematoda</taxon>
        <taxon>Chromadorea</taxon>
        <taxon>Rhabditida</taxon>
        <taxon>Spirurina</taxon>
        <taxon>Ascaridomorpha</taxon>
        <taxon>Ascaridoidea</taxon>
        <taxon>Anisakidae</taxon>
        <taxon>Anisakis</taxon>
        <taxon>Anisakis simplex complex</taxon>
    </lineage>
</organism>
<name>A0A0M3KAZ3_ANISI</name>
<dbReference type="WBParaSite" id="ASIM_0001813901-mRNA-1">
    <property type="protein sequence ID" value="ASIM_0001813901-mRNA-1"/>
    <property type="gene ID" value="ASIM_0001813901"/>
</dbReference>
<accession>A0A0M3KAZ3</accession>
<sequence>MGTRERESFLAPFRSRVMPYKSMPFNSVQTDFREPDAKRTFRLITKNDVPIFVNPALFAIHSDDFREKWTEALKSNREEVDYREYKVYEMLTIVQSVCPTFYNTYPIAPNIYDVSFLSHAAHKLRIPNLLRVCERNYRHNEPSATRLKVPRKDVICHARRRLTALFEILDEEVMPQSTWSALLFGYFDAAYRCGMKIELQTRFLCVLLCRSLRGYDSDNEMFRSETASLFLRALIQHRSHFFDHYGAHGMSEINPESPSECDECVKRRSLNSVRIKESKNRNRRRHQKARSLVLCAECGSALCSKCRRIPCAAKVSDFLSLNQLSDESRSDHS</sequence>
<dbReference type="EMBL" id="UYRR01034250">
    <property type="protein sequence ID" value="VDK60663.1"/>
    <property type="molecule type" value="Genomic_DNA"/>
</dbReference>
<reference evidence="4" key="1">
    <citation type="submission" date="2017-02" db="UniProtKB">
        <authorList>
            <consortium name="WormBaseParasite"/>
        </authorList>
    </citation>
    <scope>IDENTIFICATION</scope>
</reference>
<evidence type="ECO:0000259" key="1">
    <source>
        <dbReference type="PROSITE" id="PS50003"/>
    </source>
</evidence>
<evidence type="ECO:0000313" key="3">
    <source>
        <dbReference type="Proteomes" id="UP000267096"/>
    </source>
</evidence>
<protein>
    <submittedName>
        <fullName evidence="4">PH domain-containing protein</fullName>
    </submittedName>
</protein>
<keyword evidence="3" id="KW-1185">Reference proteome</keyword>
<dbReference type="OrthoDB" id="10469555at2759"/>
<dbReference type="AlphaFoldDB" id="A0A0M3KAZ3"/>
<dbReference type="InterPro" id="IPR001849">
    <property type="entry name" value="PH_domain"/>
</dbReference>